<dbReference type="RefSeq" id="WP_400186372.1">
    <property type="nucleotide sequence ID" value="NZ_JBGORX010000001.1"/>
</dbReference>
<dbReference type="EMBL" id="JBGORX010000001">
    <property type="protein sequence ID" value="MFJ1267646.1"/>
    <property type="molecule type" value="Genomic_DNA"/>
</dbReference>
<proteinExistence type="predicted"/>
<organism evidence="2 3">
    <name type="scientific">Legionella lytica</name>
    <dbReference type="NCBI Taxonomy" id="96232"/>
    <lineage>
        <taxon>Bacteria</taxon>
        <taxon>Pseudomonadati</taxon>
        <taxon>Pseudomonadota</taxon>
        <taxon>Gammaproteobacteria</taxon>
        <taxon>Legionellales</taxon>
        <taxon>Legionellaceae</taxon>
        <taxon>Legionella</taxon>
    </lineage>
</organism>
<protein>
    <submittedName>
        <fullName evidence="2">Uncharacterized protein</fullName>
    </submittedName>
</protein>
<comment type="caution">
    <text evidence="2">The sequence shown here is derived from an EMBL/GenBank/DDBJ whole genome shotgun (WGS) entry which is preliminary data.</text>
</comment>
<feature type="signal peptide" evidence="1">
    <location>
        <begin position="1"/>
        <end position="24"/>
    </location>
</feature>
<sequence length="197" mass="19985">MDNRGCQFVKLAMAFMLVSGTALSAVTSGKVTIINSLANGINVGSTATSILVQVSDHIGACSLRQMLNFNGSLVVKWDAQKAHSATHCTDITSVSVTTLRTIIGSTSTIIYDATTSTPVPAINATAPVHYLAPTIPVTNLALLVTGTGVPVSTQAVSGTAWGIGAAAAPVFDSTNGNLLIMGVPGGKGMAAVRVESN</sequence>
<name>A0ABW8D6Q0_9GAMM</name>
<evidence type="ECO:0000313" key="2">
    <source>
        <dbReference type="EMBL" id="MFJ1267646.1"/>
    </source>
</evidence>
<dbReference type="Proteomes" id="UP001615550">
    <property type="component" value="Unassembled WGS sequence"/>
</dbReference>
<keyword evidence="3" id="KW-1185">Reference proteome</keyword>
<feature type="chain" id="PRO_5045852750" evidence="1">
    <location>
        <begin position="25"/>
        <end position="197"/>
    </location>
</feature>
<accession>A0ABW8D6Q0</accession>
<keyword evidence="1" id="KW-0732">Signal</keyword>
<evidence type="ECO:0000313" key="3">
    <source>
        <dbReference type="Proteomes" id="UP001615550"/>
    </source>
</evidence>
<gene>
    <name evidence="2" type="ORF">ACD661_03625</name>
</gene>
<evidence type="ECO:0000256" key="1">
    <source>
        <dbReference type="SAM" id="SignalP"/>
    </source>
</evidence>
<reference evidence="2 3" key="1">
    <citation type="submission" date="2024-08" db="EMBL/GenBank/DDBJ databases">
        <title>Draft Genome Sequence of Legionella lytica strain DSB2004, Isolated From a Fire Sprinkler System.</title>
        <authorList>
            <person name="Everhart A.D."/>
            <person name="Kidane D.T."/>
            <person name="Farone A.L."/>
            <person name="Farone M.B."/>
        </authorList>
    </citation>
    <scope>NUCLEOTIDE SEQUENCE [LARGE SCALE GENOMIC DNA]</scope>
    <source>
        <strain evidence="2 3">DSB2004</strain>
    </source>
</reference>